<sequence>MGKSLEFIKERIRSGGTNGMENNKYDWMEEQTPFEVLKESLKLAIKDSILCDQTFEYNILNKDTFKVKIIYNPDAEYDYFTMQRCLSDGTYAYLYELMEICIENIINLKTYFKSVKIPKDLSGHTLIYTIGDFVLTFETDKEKFKTEDKPWLYWRFTAMLPIKFEIK</sequence>
<protein>
    <submittedName>
        <fullName evidence="1">Uncharacterized protein</fullName>
    </submittedName>
</protein>
<organism evidence="1">
    <name type="scientific">Siphoviridae sp. ctqPo10</name>
    <dbReference type="NCBI Taxonomy" id="2827948"/>
    <lineage>
        <taxon>Viruses</taxon>
        <taxon>Duplodnaviria</taxon>
        <taxon>Heunggongvirae</taxon>
        <taxon>Uroviricota</taxon>
        <taxon>Caudoviricetes</taxon>
    </lineage>
</organism>
<reference evidence="1" key="1">
    <citation type="journal article" date="2021" name="Proc. Natl. Acad. Sci. U.S.A.">
        <title>A Catalog of Tens of Thousands of Viruses from Human Metagenomes Reveals Hidden Associations with Chronic Diseases.</title>
        <authorList>
            <person name="Tisza M.J."/>
            <person name="Buck C.B."/>
        </authorList>
    </citation>
    <scope>NUCLEOTIDE SEQUENCE</scope>
    <source>
        <strain evidence="1">CtqPo10</strain>
    </source>
</reference>
<dbReference type="EMBL" id="BK032682">
    <property type="protein sequence ID" value="DAF54728.1"/>
    <property type="molecule type" value="Genomic_DNA"/>
</dbReference>
<name>A0A8S5SUU7_9CAUD</name>
<evidence type="ECO:0000313" key="1">
    <source>
        <dbReference type="EMBL" id="DAF54728.1"/>
    </source>
</evidence>
<accession>A0A8S5SUU7</accession>
<proteinExistence type="predicted"/>